<comment type="caution">
    <text evidence="2">The sequence shown here is derived from an EMBL/GenBank/DDBJ whole genome shotgun (WGS) entry which is preliminary data.</text>
</comment>
<dbReference type="InterPro" id="IPR051678">
    <property type="entry name" value="AGP_Transferase"/>
</dbReference>
<keyword evidence="2" id="KW-0418">Kinase</keyword>
<dbReference type="CDD" id="cd05120">
    <property type="entry name" value="APH_ChoK_like"/>
    <property type="match status" value="1"/>
</dbReference>
<dbReference type="Pfam" id="PF01636">
    <property type="entry name" value="APH"/>
    <property type="match status" value="1"/>
</dbReference>
<organism evidence="2">
    <name type="scientific">Talaromyces marneffei PM1</name>
    <dbReference type="NCBI Taxonomy" id="1077442"/>
    <lineage>
        <taxon>Eukaryota</taxon>
        <taxon>Fungi</taxon>
        <taxon>Dikarya</taxon>
        <taxon>Ascomycota</taxon>
        <taxon>Pezizomycotina</taxon>
        <taxon>Eurotiomycetes</taxon>
        <taxon>Eurotiomycetidae</taxon>
        <taxon>Eurotiales</taxon>
        <taxon>Trichocomaceae</taxon>
        <taxon>Talaromyces</taxon>
        <taxon>Talaromyces sect. Talaromyces</taxon>
    </lineage>
</organism>
<evidence type="ECO:0000259" key="1">
    <source>
        <dbReference type="Pfam" id="PF01636"/>
    </source>
</evidence>
<dbReference type="InterPro" id="IPR002575">
    <property type="entry name" value="Aminoglycoside_PTrfase"/>
</dbReference>
<dbReference type="SUPFAM" id="SSF56112">
    <property type="entry name" value="Protein kinase-like (PK-like)"/>
    <property type="match status" value="1"/>
</dbReference>
<keyword evidence="2" id="KW-0808">Transferase</keyword>
<dbReference type="AlphaFoldDB" id="A0A093VK83"/>
<gene>
    <name evidence="2" type="ORF">GQ26_0023340</name>
</gene>
<sequence length="384" mass="43291">MGYGIPLIEAENMKFLAANSKVPVPKVHAAFRDPDTNKTYIIMEYLPGHTLEKLLPSLDPVEKATISNLIKDAITELRKGLDPKISGPFANQGDMNLAIIEKIRQTESDQYIRLLRNMIDRTLNSHRSVFTHGDLQPKNIMVERFGDRNVCPQFRISLLDWESAGWYPELWDFCNATIACRFKPDWLELVPDILEQYPVEFLMMQTNTFNNNTTKAVCHKDDRPLCCLTMSEPSSTSAYAPLYISDAVVMRVRIISPAEDTSVRDIGREEIAEPVYAVRCRPGFVAVSIQAMDSHNAGECYTLRPAALPPQRPPDLAQAPQIIPPSKSRRPVSYVSVIRVERGVKKYSVYTVFSELNQSPPSRWRHGSSAVFNDNTIGSAEVSM</sequence>
<feature type="domain" description="Aminoglycoside phosphotransferase" evidence="1">
    <location>
        <begin position="9"/>
        <end position="197"/>
    </location>
</feature>
<protein>
    <submittedName>
        <fullName evidence="2">Putative choline kinase 3</fullName>
    </submittedName>
</protein>
<dbReference type="InterPro" id="IPR011009">
    <property type="entry name" value="Kinase-like_dom_sf"/>
</dbReference>
<dbReference type="Gene3D" id="3.90.1200.10">
    <property type="match status" value="1"/>
</dbReference>
<dbReference type="PANTHER" id="PTHR21310:SF48">
    <property type="entry name" value="AMINOGLYCOSIDE PHOSPHOTRANSFERASE DOMAIN-CONTAINING PROTEIN"/>
    <property type="match status" value="1"/>
</dbReference>
<dbReference type="EMBL" id="JPOX01000002">
    <property type="protein sequence ID" value="KFX52957.1"/>
    <property type="molecule type" value="Genomic_DNA"/>
</dbReference>
<evidence type="ECO:0000313" key="2">
    <source>
        <dbReference type="EMBL" id="KFX52957.1"/>
    </source>
</evidence>
<dbReference type="PANTHER" id="PTHR21310">
    <property type="entry name" value="AMINOGLYCOSIDE PHOSPHOTRANSFERASE-RELATED-RELATED"/>
    <property type="match status" value="1"/>
</dbReference>
<accession>A0A093VK83</accession>
<reference evidence="2" key="1">
    <citation type="journal article" date="2014" name="PLoS Genet.">
        <title>Signature Gene Expression Reveals Novel Clues to the Molecular Mechanisms of Dimorphic Transition in Penicillium marneffei.</title>
        <authorList>
            <person name="Yang E."/>
            <person name="Wang G."/>
            <person name="Cai J."/>
            <person name="Woo P.C."/>
            <person name="Lau S.K."/>
            <person name="Yuen K.-Y."/>
            <person name="Chow W.-N."/>
            <person name="Lin X."/>
        </authorList>
    </citation>
    <scope>NUCLEOTIDE SEQUENCE [LARGE SCALE GENOMIC DNA]</scope>
    <source>
        <strain evidence="2">PM1</strain>
    </source>
</reference>
<proteinExistence type="predicted"/>
<dbReference type="HOGENOM" id="CLU_794954_0_0_1"/>
<dbReference type="GO" id="GO:0016301">
    <property type="term" value="F:kinase activity"/>
    <property type="evidence" value="ECO:0007669"/>
    <property type="project" value="UniProtKB-KW"/>
</dbReference>
<name>A0A093VK83_TALMA</name>